<reference evidence="16 17" key="1">
    <citation type="submission" date="2020-02" db="EMBL/GenBank/DDBJ databases">
        <authorList>
            <person name="Kim H.M."/>
            <person name="Jeon C.O."/>
        </authorList>
    </citation>
    <scope>NUCLEOTIDE SEQUENCE [LARGE SCALE GENOMIC DNA]</scope>
    <source>
        <strain evidence="16 17">PeD5</strain>
    </source>
</reference>
<dbReference type="InterPro" id="IPR050116">
    <property type="entry name" value="DNA_polymerase-Y"/>
</dbReference>
<dbReference type="PANTHER" id="PTHR11076">
    <property type="entry name" value="DNA REPAIR POLYMERASE UMUC / TRANSFERASE FAMILY MEMBER"/>
    <property type="match status" value="1"/>
</dbReference>
<evidence type="ECO:0000256" key="4">
    <source>
        <dbReference type="ARBA" id="ARBA00022679"/>
    </source>
</evidence>
<dbReference type="FunFam" id="3.30.1490.100:FF:000004">
    <property type="entry name" value="DNA polymerase IV"/>
    <property type="match status" value="1"/>
</dbReference>
<comment type="subcellular location">
    <subcellularLocation>
        <location evidence="14">Cytoplasm</location>
    </subcellularLocation>
</comment>
<keyword evidence="9 14" id="KW-0460">Magnesium</keyword>
<keyword evidence="4 14" id="KW-0808">Transferase</keyword>
<comment type="cofactor">
    <cofactor evidence="14">
        <name>Mg(2+)</name>
        <dbReference type="ChEBI" id="CHEBI:18420"/>
    </cofactor>
    <text evidence="14">Binds 2 magnesium ions per subunit.</text>
</comment>
<feature type="binding site" evidence="14">
    <location>
        <position position="136"/>
    </location>
    <ligand>
        <name>Mg(2+)</name>
        <dbReference type="ChEBI" id="CHEBI:18420"/>
    </ligand>
</feature>
<sequence>MPALCRDCFWMAEAERPPPCPACGSRRLVAHPALFTLSVAHVDCDAFYASVEKRDRPELATRPVIIGGGRRGVVSAACYVARTRGVRSAMPMFKALAACPDAVVIKPDMAKYVAAARQVRDLMESLTPLVQPLSIDEAVLDLSGTAALHRAPPAATLARFARDVERQVGITVSIGLAPNRLLAKLAAERDKPRGFAVLAQEEARAWLADQPVTLLPGVGPALARRLEASGFTRLGQLALLDPRDAAKRFGEDGPGLAARARGEDNRRIDPAREAKSISAETTFDTDLRDLAALEAPLWRLCEKLGRRLADKGLSASGVVLKLKTAQFQTRTRNVRLPRPTKLPETLFAAAKPLLAKEATGPAFRLIGIGAQPLAPGDQADLPDLADPDAARRAARWAAVEKLRARFGADAIGSGRGLLPGGRARKE</sequence>
<comment type="function">
    <text evidence="12 14">Poorly processive, error-prone DNA polymerase involved in untargeted mutagenesis. Copies undamaged DNA at stalled replication forks, which arise in vivo from mismatched or misaligned primer ends. These misaligned primers can be extended by PolIV. Exhibits no 3'-5' exonuclease (proofreading) activity. May be involved in translesional synthesis, in conjunction with the beta clamp from PolIII.</text>
</comment>
<keyword evidence="8 14" id="KW-0227">DNA damage</keyword>
<feature type="active site" evidence="14">
    <location>
        <position position="137"/>
    </location>
</feature>
<keyword evidence="14" id="KW-0238">DNA-binding</keyword>
<evidence type="ECO:0000259" key="15">
    <source>
        <dbReference type="PROSITE" id="PS50173"/>
    </source>
</evidence>
<evidence type="ECO:0000256" key="13">
    <source>
        <dbReference type="ARBA" id="ARBA00049244"/>
    </source>
</evidence>
<dbReference type="GO" id="GO:0042276">
    <property type="term" value="P:error-prone translesion synthesis"/>
    <property type="evidence" value="ECO:0007669"/>
    <property type="project" value="TreeGrafter"/>
</dbReference>
<evidence type="ECO:0000256" key="7">
    <source>
        <dbReference type="ARBA" id="ARBA00022723"/>
    </source>
</evidence>
<keyword evidence="6 14" id="KW-0235">DNA replication</keyword>
<dbReference type="Proteomes" id="UP000475385">
    <property type="component" value="Unassembled WGS sequence"/>
</dbReference>
<keyword evidence="3 14" id="KW-0515">Mutator protein</keyword>
<evidence type="ECO:0000256" key="8">
    <source>
        <dbReference type="ARBA" id="ARBA00022763"/>
    </source>
</evidence>
<gene>
    <name evidence="14" type="primary">dinB</name>
    <name evidence="16" type="ORF">G3576_22210</name>
</gene>
<dbReference type="PROSITE" id="PS50173">
    <property type="entry name" value="UMUC"/>
    <property type="match status" value="1"/>
</dbReference>
<comment type="caution">
    <text evidence="16">The sequence shown here is derived from an EMBL/GenBank/DDBJ whole genome shotgun (WGS) entry which is preliminary data.</text>
</comment>
<dbReference type="GO" id="GO:0005829">
    <property type="term" value="C:cytosol"/>
    <property type="evidence" value="ECO:0007669"/>
    <property type="project" value="TreeGrafter"/>
</dbReference>
<dbReference type="GO" id="GO:0000287">
    <property type="term" value="F:magnesium ion binding"/>
    <property type="evidence" value="ECO:0007669"/>
    <property type="project" value="UniProtKB-UniRule"/>
</dbReference>
<feature type="domain" description="UmuC" evidence="15">
    <location>
        <begin position="39"/>
        <end position="219"/>
    </location>
</feature>
<dbReference type="GO" id="GO:0003684">
    <property type="term" value="F:damaged DNA binding"/>
    <property type="evidence" value="ECO:0007669"/>
    <property type="project" value="InterPro"/>
</dbReference>
<feature type="binding site" evidence="14">
    <location>
        <position position="43"/>
    </location>
    <ligand>
        <name>Mg(2+)</name>
        <dbReference type="ChEBI" id="CHEBI:18420"/>
    </ligand>
</feature>
<dbReference type="Gene3D" id="3.40.1170.60">
    <property type="match status" value="1"/>
</dbReference>
<dbReference type="InterPro" id="IPR036775">
    <property type="entry name" value="DNA_pol_Y-fam_lit_finger_sf"/>
</dbReference>
<evidence type="ECO:0000256" key="11">
    <source>
        <dbReference type="ARBA" id="ARBA00023204"/>
    </source>
</evidence>
<keyword evidence="17" id="KW-1185">Reference proteome</keyword>
<keyword evidence="5 14" id="KW-0548">Nucleotidyltransferase</keyword>
<evidence type="ECO:0000256" key="2">
    <source>
        <dbReference type="ARBA" id="ARBA00011245"/>
    </source>
</evidence>
<comment type="catalytic activity">
    <reaction evidence="13 14">
        <text>DNA(n) + a 2'-deoxyribonucleoside 5'-triphosphate = DNA(n+1) + diphosphate</text>
        <dbReference type="Rhea" id="RHEA:22508"/>
        <dbReference type="Rhea" id="RHEA-COMP:17339"/>
        <dbReference type="Rhea" id="RHEA-COMP:17340"/>
        <dbReference type="ChEBI" id="CHEBI:33019"/>
        <dbReference type="ChEBI" id="CHEBI:61560"/>
        <dbReference type="ChEBI" id="CHEBI:173112"/>
        <dbReference type="EC" id="2.7.7.7"/>
    </reaction>
</comment>
<dbReference type="GO" id="GO:0006281">
    <property type="term" value="P:DNA repair"/>
    <property type="evidence" value="ECO:0007669"/>
    <property type="project" value="UniProtKB-UniRule"/>
</dbReference>
<name>A0A6M1LRR8_9PROT</name>
<evidence type="ECO:0000256" key="1">
    <source>
        <dbReference type="ARBA" id="ARBA00010945"/>
    </source>
</evidence>
<evidence type="ECO:0000256" key="3">
    <source>
        <dbReference type="ARBA" id="ARBA00022457"/>
    </source>
</evidence>
<keyword evidence="14" id="KW-0963">Cytoplasm</keyword>
<keyword evidence="10 14" id="KW-0239">DNA-directed DNA polymerase</keyword>
<evidence type="ECO:0000313" key="17">
    <source>
        <dbReference type="Proteomes" id="UP000475385"/>
    </source>
</evidence>
<dbReference type="AlphaFoldDB" id="A0A6M1LRR8"/>
<keyword evidence="11 14" id="KW-0234">DNA repair</keyword>
<comment type="subunit">
    <text evidence="2 14">Monomer.</text>
</comment>
<dbReference type="Gene3D" id="3.30.1490.100">
    <property type="entry name" value="DNA polymerase, Y-family, little finger domain"/>
    <property type="match status" value="1"/>
</dbReference>
<evidence type="ECO:0000256" key="14">
    <source>
        <dbReference type="HAMAP-Rule" id="MF_01113"/>
    </source>
</evidence>
<evidence type="ECO:0000256" key="6">
    <source>
        <dbReference type="ARBA" id="ARBA00022705"/>
    </source>
</evidence>
<dbReference type="HAMAP" id="MF_01113">
    <property type="entry name" value="DNApol_IV"/>
    <property type="match status" value="1"/>
</dbReference>
<evidence type="ECO:0000313" key="16">
    <source>
        <dbReference type="EMBL" id="NGM22743.1"/>
    </source>
</evidence>
<reference evidence="16 17" key="2">
    <citation type="submission" date="2020-03" db="EMBL/GenBank/DDBJ databases">
        <title>Roseomonas stagni sp. nov., isolated from pond water in Japan.</title>
        <authorList>
            <person name="Furuhata K."/>
            <person name="Miyamoto H."/>
            <person name="Goto K."/>
        </authorList>
    </citation>
    <scope>NUCLEOTIDE SEQUENCE [LARGE SCALE GENOMIC DNA]</scope>
    <source>
        <strain evidence="16 17">PeD5</strain>
    </source>
</reference>
<dbReference type="GO" id="GO:0003887">
    <property type="term" value="F:DNA-directed DNA polymerase activity"/>
    <property type="evidence" value="ECO:0007669"/>
    <property type="project" value="UniProtKB-UniRule"/>
</dbReference>
<dbReference type="Pfam" id="PF00817">
    <property type="entry name" value="IMS"/>
    <property type="match status" value="1"/>
</dbReference>
<dbReference type="EC" id="2.7.7.7" evidence="14"/>
<accession>A0A6M1LRR8</accession>
<dbReference type="CDD" id="cd03586">
    <property type="entry name" value="PolY_Pol_IV_kappa"/>
    <property type="match status" value="1"/>
</dbReference>
<dbReference type="EMBL" id="JAAIKB010000010">
    <property type="protein sequence ID" value="NGM22743.1"/>
    <property type="molecule type" value="Genomic_DNA"/>
</dbReference>
<organism evidence="16 17">
    <name type="scientific">Falsiroseomonas algicola</name>
    <dbReference type="NCBI Taxonomy" id="2716930"/>
    <lineage>
        <taxon>Bacteria</taxon>
        <taxon>Pseudomonadati</taxon>
        <taxon>Pseudomonadota</taxon>
        <taxon>Alphaproteobacteria</taxon>
        <taxon>Acetobacterales</taxon>
        <taxon>Roseomonadaceae</taxon>
        <taxon>Falsiroseomonas</taxon>
    </lineage>
</organism>
<evidence type="ECO:0000256" key="5">
    <source>
        <dbReference type="ARBA" id="ARBA00022695"/>
    </source>
</evidence>
<evidence type="ECO:0000256" key="9">
    <source>
        <dbReference type="ARBA" id="ARBA00022842"/>
    </source>
</evidence>
<dbReference type="Pfam" id="PF11799">
    <property type="entry name" value="IMS_C"/>
    <property type="match status" value="1"/>
</dbReference>
<dbReference type="Gene3D" id="3.30.70.270">
    <property type="match status" value="1"/>
</dbReference>
<dbReference type="NCBIfam" id="NF002677">
    <property type="entry name" value="PRK02406.1"/>
    <property type="match status" value="1"/>
</dbReference>
<dbReference type="SUPFAM" id="SSF56672">
    <property type="entry name" value="DNA/RNA polymerases"/>
    <property type="match status" value="1"/>
</dbReference>
<comment type="similarity">
    <text evidence="1 14">Belongs to the DNA polymerase type-Y family.</text>
</comment>
<dbReference type="GO" id="GO:0006261">
    <property type="term" value="P:DNA-templated DNA replication"/>
    <property type="evidence" value="ECO:0007669"/>
    <property type="project" value="UniProtKB-UniRule"/>
</dbReference>
<dbReference type="InterPro" id="IPR001126">
    <property type="entry name" value="UmuC"/>
</dbReference>
<dbReference type="SUPFAM" id="SSF100879">
    <property type="entry name" value="Lesion bypass DNA polymerase (Y-family), little finger domain"/>
    <property type="match status" value="1"/>
</dbReference>
<dbReference type="Gene3D" id="1.10.150.20">
    <property type="entry name" value="5' to 3' exonuclease, C-terminal subdomain"/>
    <property type="match status" value="1"/>
</dbReference>
<dbReference type="InterPro" id="IPR043128">
    <property type="entry name" value="Rev_trsase/Diguanyl_cyclase"/>
</dbReference>
<dbReference type="PANTHER" id="PTHR11076:SF33">
    <property type="entry name" value="DNA POLYMERASE KAPPA"/>
    <property type="match status" value="1"/>
</dbReference>
<dbReference type="InterPro" id="IPR043502">
    <property type="entry name" value="DNA/RNA_pol_sf"/>
</dbReference>
<evidence type="ECO:0000256" key="12">
    <source>
        <dbReference type="ARBA" id="ARBA00025589"/>
    </source>
</evidence>
<dbReference type="InterPro" id="IPR017961">
    <property type="entry name" value="DNA_pol_Y-fam_little_finger"/>
</dbReference>
<evidence type="ECO:0000256" key="10">
    <source>
        <dbReference type="ARBA" id="ARBA00022932"/>
    </source>
</evidence>
<proteinExistence type="inferred from homology"/>
<feature type="site" description="Substrate discrimination" evidence="14">
    <location>
        <position position="48"/>
    </location>
</feature>
<dbReference type="RefSeq" id="WP_164696645.1">
    <property type="nucleotide sequence ID" value="NZ_JAAIKB010000010.1"/>
</dbReference>
<protein>
    <recommendedName>
        <fullName evidence="14">DNA polymerase IV</fullName>
        <shortName evidence="14">Pol IV</shortName>
        <ecNumber evidence="14">2.7.7.7</ecNumber>
    </recommendedName>
</protein>
<keyword evidence="7 14" id="KW-0479">Metal-binding</keyword>
<dbReference type="NCBIfam" id="NF002751">
    <property type="entry name" value="PRK02794.1"/>
    <property type="match status" value="1"/>
</dbReference>
<dbReference type="InterPro" id="IPR022880">
    <property type="entry name" value="DNApol_IV"/>
</dbReference>
<dbReference type="GO" id="GO:0009432">
    <property type="term" value="P:SOS response"/>
    <property type="evidence" value="ECO:0007669"/>
    <property type="project" value="TreeGrafter"/>
</dbReference>